<keyword evidence="1" id="KW-0732">Signal</keyword>
<reference evidence="2" key="1">
    <citation type="journal article" date="2018" name="PLoS Negl. Trop. Dis.">
        <title>An insight into the salivary gland and fat body transcriptome of Panstrongylus lignarius (Hemiptera: Heteroptera), the main vector of Chagas disease in Peru.</title>
        <authorList>
            <person name="Nevoa J.C."/>
            <person name="Mendes M.T."/>
            <person name="da Silva M.V."/>
            <person name="Soares S.C."/>
            <person name="Oliveira C.J.F."/>
            <person name="Ribeiro J.M.C."/>
        </authorList>
    </citation>
    <scope>NUCLEOTIDE SEQUENCE</scope>
</reference>
<name>A0A224XS77_9HEMI</name>
<evidence type="ECO:0000313" key="2">
    <source>
        <dbReference type="EMBL" id="JAW15367.1"/>
    </source>
</evidence>
<dbReference type="AlphaFoldDB" id="A0A224XS77"/>
<evidence type="ECO:0000256" key="1">
    <source>
        <dbReference type="SAM" id="SignalP"/>
    </source>
</evidence>
<accession>A0A224XS77</accession>
<proteinExistence type="predicted"/>
<protein>
    <submittedName>
        <fullName evidence="2">Putative secreted protein</fullName>
    </submittedName>
</protein>
<feature type="signal peptide" evidence="1">
    <location>
        <begin position="1"/>
        <end position="23"/>
    </location>
</feature>
<organism evidence="2">
    <name type="scientific">Panstrongylus lignarius</name>
    <dbReference type="NCBI Taxonomy" id="156445"/>
    <lineage>
        <taxon>Eukaryota</taxon>
        <taxon>Metazoa</taxon>
        <taxon>Ecdysozoa</taxon>
        <taxon>Arthropoda</taxon>
        <taxon>Hexapoda</taxon>
        <taxon>Insecta</taxon>
        <taxon>Pterygota</taxon>
        <taxon>Neoptera</taxon>
        <taxon>Paraneoptera</taxon>
        <taxon>Hemiptera</taxon>
        <taxon>Heteroptera</taxon>
        <taxon>Panheteroptera</taxon>
        <taxon>Cimicomorpha</taxon>
        <taxon>Reduviidae</taxon>
        <taxon>Triatominae</taxon>
        <taxon>Panstrongylus</taxon>
    </lineage>
</organism>
<sequence>MSNQKLNFLLIWIQKLLLKLARAVDLEEFPVVMLSAIMMNRLHHLHRLQLSSPRNSYFLLHLVSILKIKKMLSVLNYKNSVLNIQ</sequence>
<feature type="chain" id="PRO_5012985406" evidence="1">
    <location>
        <begin position="24"/>
        <end position="85"/>
    </location>
</feature>
<dbReference type="EMBL" id="GFTR01001059">
    <property type="protein sequence ID" value="JAW15367.1"/>
    <property type="molecule type" value="Transcribed_RNA"/>
</dbReference>